<dbReference type="EMBL" id="JARBDR010000917">
    <property type="protein sequence ID" value="KAJ8303604.1"/>
    <property type="molecule type" value="Genomic_DNA"/>
</dbReference>
<dbReference type="SUPFAM" id="SSF56496">
    <property type="entry name" value="Fibrinogen C-terminal domain-like"/>
    <property type="match status" value="1"/>
</dbReference>
<name>A0ABQ9EE34_TEGGR</name>
<accession>A0ABQ9EE34</accession>
<keyword evidence="2" id="KW-1185">Reference proteome</keyword>
<evidence type="ECO:0000313" key="1">
    <source>
        <dbReference type="EMBL" id="KAJ8303604.1"/>
    </source>
</evidence>
<evidence type="ECO:0000313" key="2">
    <source>
        <dbReference type="Proteomes" id="UP001217089"/>
    </source>
</evidence>
<protein>
    <recommendedName>
        <fullName evidence="3">Fibrinogen C-terminal domain-containing protein</fullName>
    </recommendedName>
</protein>
<dbReference type="InterPro" id="IPR036056">
    <property type="entry name" value="Fibrinogen-like_C"/>
</dbReference>
<proteinExistence type="predicted"/>
<organism evidence="1 2">
    <name type="scientific">Tegillarca granosa</name>
    <name type="common">Malaysian cockle</name>
    <name type="synonym">Anadara granosa</name>
    <dbReference type="NCBI Taxonomy" id="220873"/>
    <lineage>
        <taxon>Eukaryota</taxon>
        <taxon>Metazoa</taxon>
        <taxon>Spiralia</taxon>
        <taxon>Lophotrochozoa</taxon>
        <taxon>Mollusca</taxon>
        <taxon>Bivalvia</taxon>
        <taxon>Autobranchia</taxon>
        <taxon>Pteriomorphia</taxon>
        <taxon>Arcoida</taxon>
        <taxon>Arcoidea</taxon>
        <taxon>Arcidae</taxon>
        <taxon>Tegillarca</taxon>
    </lineage>
</organism>
<dbReference type="Proteomes" id="UP001217089">
    <property type="component" value="Unassembled WGS sequence"/>
</dbReference>
<dbReference type="Gene3D" id="3.90.215.10">
    <property type="entry name" value="Gamma Fibrinogen, chain A, domain 1"/>
    <property type="match status" value="1"/>
</dbReference>
<evidence type="ECO:0008006" key="3">
    <source>
        <dbReference type="Google" id="ProtNLM"/>
    </source>
</evidence>
<dbReference type="NCBIfam" id="NF040941">
    <property type="entry name" value="GGGWT_bact"/>
    <property type="match status" value="1"/>
</dbReference>
<sequence length="232" mass="26302">MDSINRSCKEIKQDKCNTKSGFYRIKTNIGIIWVYCEMEIDGGGFTFISDLTRNKKKLDLDNIFTDKTKVLLQLRYKNLSQKYTIVEPLTSSQPMSVQINSHTGYQGPMNKHLGDYIFFGITPIKFGKQKGTQGFLSNGKRVTFYNCDANPNSYFAFFPNINDKTPSSYHSSNLVYESRGVAVNWRNTAKLAINKLPNSFFLLTEIHFGGCGTYTSSDRWRDGATSVAIGIR</sequence>
<dbReference type="InterPro" id="IPR014716">
    <property type="entry name" value="Fibrinogen_a/b/g_C_1"/>
</dbReference>
<reference evidence="1 2" key="1">
    <citation type="submission" date="2022-12" db="EMBL/GenBank/DDBJ databases">
        <title>Chromosome-level genome of Tegillarca granosa.</title>
        <authorList>
            <person name="Kim J."/>
        </authorList>
    </citation>
    <scope>NUCLEOTIDE SEQUENCE [LARGE SCALE GENOMIC DNA]</scope>
    <source>
        <strain evidence="1">Teg-2019</strain>
        <tissue evidence="1">Adductor muscle</tissue>
    </source>
</reference>
<gene>
    <name evidence="1" type="ORF">KUTeg_020000</name>
</gene>
<comment type="caution">
    <text evidence="1">The sequence shown here is derived from an EMBL/GenBank/DDBJ whole genome shotgun (WGS) entry which is preliminary data.</text>
</comment>